<comment type="caution">
    <text evidence="1">The sequence shown here is derived from an EMBL/GenBank/DDBJ whole genome shotgun (WGS) entry which is preliminary data.</text>
</comment>
<organism evidence="1 2">
    <name type="scientific">Kipferlia bialata</name>
    <dbReference type="NCBI Taxonomy" id="797122"/>
    <lineage>
        <taxon>Eukaryota</taxon>
        <taxon>Metamonada</taxon>
        <taxon>Carpediemonas-like organisms</taxon>
        <taxon>Kipferlia</taxon>
    </lineage>
</organism>
<protein>
    <submittedName>
        <fullName evidence="1">Uncharacterized protein</fullName>
    </submittedName>
</protein>
<feature type="non-terminal residue" evidence="1">
    <location>
        <position position="104"/>
    </location>
</feature>
<dbReference type="AlphaFoldDB" id="A0A9K3DDR7"/>
<evidence type="ECO:0000313" key="2">
    <source>
        <dbReference type="Proteomes" id="UP000265618"/>
    </source>
</evidence>
<accession>A0A9K3DDR7</accession>
<feature type="non-terminal residue" evidence="1">
    <location>
        <position position="1"/>
    </location>
</feature>
<reference evidence="1 2" key="1">
    <citation type="journal article" date="2018" name="PLoS ONE">
        <title>The draft genome of Kipferlia bialata reveals reductive genome evolution in fornicate parasites.</title>
        <authorList>
            <person name="Tanifuji G."/>
            <person name="Takabayashi S."/>
            <person name="Kume K."/>
            <person name="Takagi M."/>
            <person name="Nakayama T."/>
            <person name="Kamikawa R."/>
            <person name="Inagaki Y."/>
            <person name="Hashimoto T."/>
        </authorList>
    </citation>
    <scope>NUCLEOTIDE SEQUENCE [LARGE SCALE GENOMIC DNA]</scope>
    <source>
        <strain evidence="1">NY0173</strain>
    </source>
</reference>
<name>A0A9K3DDR7_9EUKA</name>
<sequence length="104" mass="10876">TDPTLAAAASAVSRQALTENIEAAIGTDVSVLVSSPTYVLMSSDITQLQIDMSALANTYQTVIVYGYMEVGVSGLAVDKDSAVLWTEAVNPQQNGAQSAVVKWP</sequence>
<evidence type="ECO:0000313" key="1">
    <source>
        <dbReference type="EMBL" id="GIQ92410.1"/>
    </source>
</evidence>
<gene>
    <name evidence="1" type="ORF">KIPB_016169</name>
</gene>
<dbReference type="Proteomes" id="UP000265618">
    <property type="component" value="Unassembled WGS sequence"/>
</dbReference>
<keyword evidence="2" id="KW-1185">Reference proteome</keyword>
<proteinExistence type="predicted"/>
<dbReference type="EMBL" id="BDIP01009647">
    <property type="protein sequence ID" value="GIQ92410.1"/>
    <property type="molecule type" value="Genomic_DNA"/>
</dbReference>